<dbReference type="EMBL" id="CAJZBQ010000004">
    <property type="protein sequence ID" value="CAG9311563.1"/>
    <property type="molecule type" value="Genomic_DNA"/>
</dbReference>
<dbReference type="GO" id="GO:0005634">
    <property type="term" value="C:nucleus"/>
    <property type="evidence" value="ECO:0007669"/>
    <property type="project" value="UniProtKB-SubCell"/>
</dbReference>
<comment type="subcellular location">
    <subcellularLocation>
        <location evidence="1">Nucleus</location>
    </subcellularLocation>
</comment>
<dbReference type="FunFam" id="1.10.10.10:FF:000334">
    <property type="entry name" value="Heat shock factor protein 2"/>
    <property type="match status" value="1"/>
</dbReference>
<dbReference type="SUPFAM" id="SSF46785">
    <property type="entry name" value="Winged helix' DNA-binding domain"/>
    <property type="match status" value="1"/>
</dbReference>
<dbReference type="Pfam" id="PF00447">
    <property type="entry name" value="HSF_DNA-bind"/>
    <property type="match status" value="1"/>
</dbReference>
<evidence type="ECO:0000256" key="1">
    <source>
        <dbReference type="ARBA" id="ARBA00004123"/>
    </source>
</evidence>
<dbReference type="PROSITE" id="PS00434">
    <property type="entry name" value="HSF_DOMAIN"/>
    <property type="match status" value="1"/>
</dbReference>
<dbReference type="PANTHER" id="PTHR10015:SF206">
    <property type="entry name" value="HSF-TYPE DNA-BINDING DOMAIN-CONTAINING PROTEIN"/>
    <property type="match status" value="1"/>
</dbReference>
<dbReference type="GO" id="GO:0003700">
    <property type="term" value="F:DNA-binding transcription factor activity"/>
    <property type="evidence" value="ECO:0007669"/>
    <property type="project" value="InterPro"/>
</dbReference>
<protein>
    <recommendedName>
        <fullName evidence="5">HSF-type DNA-binding domain-containing protein</fullName>
    </recommendedName>
</protein>
<dbReference type="Gene3D" id="1.10.10.10">
    <property type="entry name" value="Winged helix-like DNA-binding domain superfamily/Winged helix DNA-binding domain"/>
    <property type="match status" value="1"/>
</dbReference>
<keyword evidence="7" id="KW-1185">Reference proteome</keyword>
<comment type="caution">
    <text evidence="6">The sequence shown here is derived from an EMBL/GenBank/DDBJ whole genome shotgun (WGS) entry which is preliminary data.</text>
</comment>
<accession>A0AAU9IHA8</accession>
<evidence type="ECO:0000256" key="2">
    <source>
        <dbReference type="ARBA" id="ARBA00023125"/>
    </source>
</evidence>
<dbReference type="Proteomes" id="UP001162131">
    <property type="component" value="Unassembled WGS sequence"/>
</dbReference>
<keyword evidence="2" id="KW-0238">DNA-binding</keyword>
<dbReference type="InterPro" id="IPR036390">
    <property type="entry name" value="WH_DNA-bd_sf"/>
</dbReference>
<dbReference type="GO" id="GO:0043565">
    <property type="term" value="F:sequence-specific DNA binding"/>
    <property type="evidence" value="ECO:0007669"/>
    <property type="project" value="InterPro"/>
</dbReference>
<sequence>MMNRKRSKSARPTSFLSKTFDLLSLDEFQDIVCWSDDGKSFTIKNQGEFMNQVLPIYFKHKNLASFIRQLNMYDFHKVRDSGDKQIFSHPCFVKGNKSLLVEIHRKTSEFFPPPVARIIQQASEPLLQKCQMLEAKQVEMQNALDTLDKKYKETCEMNQTLVVELLNAREREERLSQMIFSASLYGAPFNMI</sequence>
<evidence type="ECO:0000256" key="4">
    <source>
        <dbReference type="RuleBase" id="RU004020"/>
    </source>
</evidence>
<keyword evidence="3" id="KW-0539">Nucleus</keyword>
<proteinExistence type="inferred from homology"/>
<feature type="domain" description="HSF-type DNA-binding" evidence="5">
    <location>
        <begin position="54"/>
        <end position="78"/>
    </location>
</feature>
<dbReference type="InterPro" id="IPR036388">
    <property type="entry name" value="WH-like_DNA-bd_sf"/>
</dbReference>
<dbReference type="PANTHER" id="PTHR10015">
    <property type="entry name" value="HEAT SHOCK TRANSCRIPTION FACTOR"/>
    <property type="match status" value="1"/>
</dbReference>
<reference evidence="6" key="1">
    <citation type="submission" date="2021-09" db="EMBL/GenBank/DDBJ databases">
        <authorList>
            <consortium name="AG Swart"/>
            <person name="Singh M."/>
            <person name="Singh A."/>
            <person name="Seah K."/>
            <person name="Emmerich C."/>
        </authorList>
    </citation>
    <scope>NUCLEOTIDE SEQUENCE</scope>
    <source>
        <strain evidence="6">ATCC30299</strain>
    </source>
</reference>
<evidence type="ECO:0000256" key="3">
    <source>
        <dbReference type="ARBA" id="ARBA00023242"/>
    </source>
</evidence>
<gene>
    <name evidence="6" type="ORF">BSTOLATCC_MIC3851</name>
</gene>
<dbReference type="AlphaFoldDB" id="A0AAU9IHA8"/>
<evidence type="ECO:0000259" key="5">
    <source>
        <dbReference type="PROSITE" id="PS00434"/>
    </source>
</evidence>
<name>A0AAU9IHA8_9CILI</name>
<organism evidence="6 7">
    <name type="scientific">Blepharisma stoltei</name>
    <dbReference type="NCBI Taxonomy" id="1481888"/>
    <lineage>
        <taxon>Eukaryota</taxon>
        <taxon>Sar</taxon>
        <taxon>Alveolata</taxon>
        <taxon>Ciliophora</taxon>
        <taxon>Postciliodesmatophora</taxon>
        <taxon>Heterotrichea</taxon>
        <taxon>Heterotrichida</taxon>
        <taxon>Blepharismidae</taxon>
        <taxon>Blepharisma</taxon>
    </lineage>
</organism>
<evidence type="ECO:0000313" key="6">
    <source>
        <dbReference type="EMBL" id="CAG9311563.1"/>
    </source>
</evidence>
<dbReference type="InterPro" id="IPR000232">
    <property type="entry name" value="HSF_DNA-bd"/>
</dbReference>
<evidence type="ECO:0000313" key="7">
    <source>
        <dbReference type="Proteomes" id="UP001162131"/>
    </source>
</evidence>
<dbReference type="PRINTS" id="PR00056">
    <property type="entry name" value="HSFDOMAIN"/>
</dbReference>
<comment type="similarity">
    <text evidence="4">Belongs to the HSF family.</text>
</comment>
<dbReference type="SMART" id="SM00415">
    <property type="entry name" value="HSF"/>
    <property type="match status" value="1"/>
</dbReference>